<protein>
    <submittedName>
        <fullName evidence="2">Uncharacterized protein</fullName>
    </submittedName>
</protein>
<reference evidence="2 3" key="1">
    <citation type="journal article" date="2018" name="Front. Plant Sci.">
        <title>Red Clover (Trifolium pratense) and Zigzag Clover (T. medium) - A Picture of Genomic Similarities and Differences.</title>
        <authorList>
            <person name="Dluhosova J."/>
            <person name="Istvanek J."/>
            <person name="Nedelnik J."/>
            <person name="Repkova J."/>
        </authorList>
    </citation>
    <scope>NUCLEOTIDE SEQUENCE [LARGE SCALE GENOMIC DNA]</scope>
    <source>
        <strain evidence="3">cv. 10/8</strain>
        <tissue evidence="2">Leaf</tissue>
    </source>
</reference>
<feature type="region of interest" description="Disordered" evidence="1">
    <location>
        <begin position="50"/>
        <end position="89"/>
    </location>
</feature>
<dbReference type="AlphaFoldDB" id="A0A392RF04"/>
<keyword evidence="3" id="KW-1185">Reference proteome</keyword>
<feature type="compositionally biased region" description="Polar residues" evidence="1">
    <location>
        <begin position="57"/>
        <end position="73"/>
    </location>
</feature>
<sequence length="89" mass="9494">MLTHLWPKRINRVNADVVPTVANNTVPEIVPTKAGDETVVVDSLKATVPESNVAKDASTSVKTSGKISEQAPDNTDEASEYESASDLDK</sequence>
<dbReference type="Proteomes" id="UP000265520">
    <property type="component" value="Unassembled WGS sequence"/>
</dbReference>
<name>A0A392RF04_9FABA</name>
<comment type="caution">
    <text evidence="2">The sequence shown here is derived from an EMBL/GenBank/DDBJ whole genome shotgun (WGS) entry which is preliminary data.</text>
</comment>
<proteinExistence type="predicted"/>
<feature type="compositionally biased region" description="Acidic residues" evidence="1">
    <location>
        <begin position="74"/>
        <end position="89"/>
    </location>
</feature>
<organism evidence="2 3">
    <name type="scientific">Trifolium medium</name>
    <dbReference type="NCBI Taxonomy" id="97028"/>
    <lineage>
        <taxon>Eukaryota</taxon>
        <taxon>Viridiplantae</taxon>
        <taxon>Streptophyta</taxon>
        <taxon>Embryophyta</taxon>
        <taxon>Tracheophyta</taxon>
        <taxon>Spermatophyta</taxon>
        <taxon>Magnoliopsida</taxon>
        <taxon>eudicotyledons</taxon>
        <taxon>Gunneridae</taxon>
        <taxon>Pentapetalae</taxon>
        <taxon>rosids</taxon>
        <taxon>fabids</taxon>
        <taxon>Fabales</taxon>
        <taxon>Fabaceae</taxon>
        <taxon>Papilionoideae</taxon>
        <taxon>50 kb inversion clade</taxon>
        <taxon>NPAAA clade</taxon>
        <taxon>Hologalegina</taxon>
        <taxon>IRL clade</taxon>
        <taxon>Trifolieae</taxon>
        <taxon>Trifolium</taxon>
    </lineage>
</organism>
<feature type="non-terminal residue" evidence="2">
    <location>
        <position position="89"/>
    </location>
</feature>
<accession>A0A392RF04</accession>
<evidence type="ECO:0000313" key="3">
    <source>
        <dbReference type="Proteomes" id="UP000265520"/>
    </source>
</evidence>
<evidence type="ECO:0000313" key="2">
    <source>
        <dbReference type="EMBL" id="MCI34819.1"/>
    </source>
</evidence>
<evidence type="ECO:0000256" key="1">
    <source>
        <dbReference type="SAM" id="MobiDB-lite"/>
    </source>
</evidence>
<dbReference type="EMBL" id="LXQA010217403">
    <property type="protein sequence ID" value="MCI34819.1"/>
    <property type="molecule type" value="Genomic_DNA"/>
</dbReference>